<dbReference type="AlphaFoldDB" id="A0A9X6VCN8"/>
<proteinExistence type="predicted"/>
<name>A0A9X6VCN8_BACTU</name>
<evidence type="ECO:0000313" key="2">
    <source>
        <dbReference type="Proteomes" id="UP000220397"/>
    </source>
</evidence>
<evidence type="ECO:0000313" key="1">
    <source>
        <dbReference type="EMBL" id="PFB08114.1"/>
    </source>
</evidence>
<dbReference type="Proteomes" id="UP000220397">
    <property type="component" value="Unassembled WGS sequence"/>
</dbReference>
<protein>
    <submittedName>
        <fullName evidence="1">Uncharacterized protein</fullName>
    </submittedName>
</protein>
<sequence>MIIYKGEQKMYKIIKVNFKNVLSELKEKELKLCFLKGRGMFIEDKNKILYQMEIYRHGSYLDNLIKNGITVEFEKVGNSLSENIEDWEKEIWGIADVESFIKRHL</sequence>
<accession>A0A9X6VCN8</accession>
<reference evidence="1 2" key="1">
    <citation type="submission" date="2017-09" db="EMBL/GenBank/DDBJ databases">
        <title>Large-scale bioinformatics analysis of Bacillus genomes uncovers conserved roles of natural products in bacterial physiology.</title>
        <authorList>
            <consortium name="Agbiome Team Llc"/>
            <person name="Bleich R.M."/>
            <person name="Kirk G.J."/>
            <person name="Santa Maria K.C."/>
            <person name="Allen S.E."/>
            <person name="Farag S."/>
            <person name="Shank E.A."/>
            <person name="Bowers A."/>
        </authorList>
    </citation>
    <scope>NUCLEOTIDE SEQUENCE [LARGE SCALE GENOMIC DNA]</scope>
    <source>
        <strain evidence="1 2">AFS015413</strain>
    </source>
</reference>
<organism evidence="1 2">
    <name type="scientific">Bacillus thuringiensis</name>
    <dbReference type="NCBI Taxonomy" id="1428"/>
    <lineage>
        <taxon>Bacteria</taxon>
        <taxon>Bacillati</taxon>
        <taxon>Bacillota</taxon>
        <taxon>Bacilli</taxon>
        <taxon>Bacillales</taxon>
        <taxon>Bacillaceae</taxon>
        <taxon>Bacillus</taxon>
        <taxon>Bacillus cereus group</taxon>
    </lineage>
</organism>
<comment type="caution">
    <text evidence="1">The sequence shown here is derived from an EMBL/GenBank/DDBJ whole genome shotgun (WGS) entry which is preliminary data.</text>
</comment>
<dbReference type="EMBL" id="NTUS01000026">
    <property type="protein sequence ID" value="PFB08114.1"/>
    <property type="molecule type" value="Genomic_DNA"/>
</dbReference>
<gene>
    <name evidence="1" type="ORF">CN398_10385</name>
</gene>